<sequence length="54" mass="6362">MFPFIAWNLKLAGRYDMIWLLKFELAVWLVLNVYDRIALQTFGNDVFRVLGLGL</sequence>
<proteinExistence type="predicted"/>
<protein>
    <submittedName>
        <fullName evidence="1">Uncharacterized protein</fullName>
    </submittedName>
</protein>
<accession>A0A2P2NCV2</accession>
<evidence type="ECO:0000313" key="1">
    <source>
        <dbReference type="EMBL" id="MBX40270.1"/>
    </source>
</evidence>
<dbReference type="AlphaFoldDB" id="A0A2P2NCV2"/>
<dbReference type="EMBL" id="GGEC01059786">
    <property type="protein sequence ID" value="MBX40270.1"/>
    <property type="molecule type" value="Transcribed_RNA"/>
</dbReference>
<reference evidence="1" key="1">
    <citation type="submission" date="2018-02" db="EMBL/GenBank/DDBJ databases">
        <title>Rhizophora mucronata_Transcriptome.</title>
        <authorList>
            <person name="Meera S.P."/>
            <person name="Sreeshan A."/>
            <person name="Augustine A."/>
        </authorList>
    </citation>
    <scope>NUCLEOTIDE SEQUENCE</scope>
    <source>
        <tissue evidence="1">Leaf</tissue>
    </source>
</reference>
<organism evidence="1">
    <name type="scientific">Rhizophora mucronata</name>
    <name type="common">Asiatic mangrove</name>
    <dbReference type="NCBI Taxonomy" id="61149"/>
    <lineage>
        <taxon>Eukaryota</taxon>
        <taxon>Viridiplantae</taxon>
        <taxon>Streptophyta</taxon>
        <taxon>Embryophyta</taxon>
        <taxon>Tracheophyta</taxon>
        <taxon>Spermatophyta</taxon>
        <taxon>Magnoliopsida</taxon>
        <taxon>eudicotyledons</taxon>
        <taxon>Gunneridae</taxon>
        <taxon>Pentapetalae</taxon>
        <taxon>rosids</taxon>
        <taxon>fabids</taxon>
        <taxon>Malpighiales</taxon>
        <taxon>Rhizophoraceae</taxon>
        <taxon>Rhizophora</taxon>
    </lineage>
</organism>
<name>A0A2P2NCV2_RHIMU</name>